<gene>
    <name evidence="3" type="ORF">FB460_2352</name>
</gene>
<sequence>MDLNLTDRVFVVTAASSGLGYATARSLVAEGARVVLVARREEVLVERARKLGTDRAVAVVGDLAEPLTPVRACEVAMETWDRLDGAFISVGGPPAGTAATNTDDEWRGAFESVFLAAVRTMDAVLRYAKYPETAGPRGVSGPAIGLVLSSSAKLPINDLTISNGLRPGLASLISQYSTTFGPIGARVFGLMPGKIGTDRMQQLWSLSDDPAAAKEATEDEIPLGRIGTPEEFGRIATFLLSPAASYVSGCVIPVDGGLIPMP</sequence>
<dbReference type="PANTHER" id="PTHR43943">
    <property type="entry name" value="DEHYDROGENASE/REDUCTASE (SDR FAMILY) MEMBER 4"/>
    <property type="match status" value="1"/>
</dbReference>
<dbReference type="SUPFAM" id="SSF51735">
    <property type="entry name" value="NAD(P)-binding Rossmann-fold domains"/>
    <property type="match status" value="1"/>
</dbReference>
<dbReference type="GO" id="GO:0016491">
    <property type="term" value="F:oxidoreductase activity"/>
    <property type="evidence" value="ECO:0007669"/>
    <property type="project" value="UniProtKB-KW"/>
</dbReference>
<dbReference type="RefSeq" id="WP_142094371.1">
    <property type="nucleotide sequence ID" value="NZ_BAAAMD010000003.1"/>
</dbReference>
<dbReference type="AlphaFoldDB" id="A0A542ZAD0"/>
<proteinExistence type="inferred from homology"/>
<dbReference type="Proteomes" id="UP000316196">
    <property type="component" value="Unassembled WGS sequence"/>
</dbReference>
<dbReference type="PRINTS" id="PR00081">
    <property type="entry name" value="GDHRDH"/>
</dbReference>
<comment type="caution">
    <text evidence="3">The sequence shown here is derived from an EMBL/GenBank/DDBJ whole genome shotgun (WGS) entry which is preliminary data.</text>
</comment>
<keyword evidence="4" id="KW-1185">Reference proteome</keyword>
<dbReference type="EMBL" id="VFOR01000003">
    <property type="protein sequence ID" value="TQL57276.1"/>
    <property type="molecule type" value="Genomic_DNA"/>
</dbReference>
<name>A0A542ZAD0_9ACTN</name>
<evidence type="ECO:0000256" key="1">
    <source>
        <dbReference type="ARBA" id="ARBA00006484"/>
    </source>
</evidence>
<dbReference type="Gene3D" id="3.40.50.720">
    <property type="entry name" value="NAD(P)-binding Rossmann-like Domain"/>
    <property type="match status" value="1"/>
</dbReference>
<evidence type="ECO:0000256" key="2">
    <source>
        <dbReference type="ARBA" id="ARBA00023002"/>
    </source>
</evidence>
<dbReference type="OrthoDB" id="9804774at2"/>
<protein>
    <submittedName>
        <fullName evidence="3">3-oxoacyl-[acyl-carrier protein] reductase</fullName>
    </submittedName>
</protein>
<dbReference type="Pfam" id="PF13561">
    <property type="entry name" value="adh_short_C2"/>
    <property type="match status" value="1"/>
</dbReference>
<evidence type="ECO:0000313" key="4">
    <source>
        <dbReference type="Proteomes" id="UP000316196"/>
    </source>
</evidence>
<accession>A0A542ZAD0</accession>
<comment type="similarity">
    <text evidence="1">Belongs to the short-chain dehydrogenases/reductases (SDR) family.</text>
</comment>
<evidence type="ECO:0000313" key="3">
    <source>
        <dbReference type="EMBL" id="TQL57276.1"/>
    </source>
</evidence>
<dbReference type="InterPro" id="IPR002347">
    <property type="entry name" value="SDR_fam"/>
</dbReference>
<organism evidence="3 4">
    <name type="scientific">Propioniferax innocua</name>
    <dbReference type="NCBI Taxonomy" id="1753"/>
    <lineage>
        <taxon>Bacteria</taxon>
        <taxon>Bacillati</taxon>
        <taxon>Actinomycetota</taxon>
        <taxon>Actinomycetes</taxon>
        <taxon>Propionibacteriales</taxon>
        <taxon>Propionibacteriaceae</taxon>
        <taxon>Propioniferax</taxon>
    </lineage>
</organism>
<keyword evidence="2" id="KW-0560">Oxidoreductase</keyword>
<dbReference type="InterPro" id="IPR036291">
    <property type="entry name" value="NAD(P)-bd_dom_sf"/>
</dbReference>
<dbReference type="PANTHER" id="PTHR43943:SF17">
    <property type="entry name" value="3-PHENYLPROPIONATE-DIHYDRODIOL_CINNAMIC ACID-DIHYDRODIOL DEHYDROGENASE"/>
    <property type="match status" value="1"/>
</dbReference>
<reference evidence="3 4" key="1">
    <citation type="submission" date="2019-06" db="EMBL/GenBank/DDBJ databases">
        <title>Sequencing the genomes of 1000 actinobacteria strains.</title>
        <authorList>
            <person name="Klenk H.-P."/>
        </authorList>
    </citation>
    <scope>NUCLEOTIDE SEQUENCE [LARGE SCALE GENOMIC DNA]</scope>
    <source>
        <strain evidence="3 4">DSM 8251</strain>
    </source>
</reference>